<dbReference type="EMBL" id="JBJKTR010000017">
    <property type="protein sequence ID" value="KAL3338328.1"/>
    <property type="molecule type" value="Genomic_DNA"/>
</dbReference>
<protein>
    <recommendedName>
        <fullName evidence="8">TF-B3 domain-containing protein</fullName>
    </recommendedName>
</protein>
<keyword evidence="5" id="KW-0804">Transcription</keyword>
<keyword evidence="10" id="KW-1185">Reference proteome</keyword>
<dbReference type="SMART" id="SM01019">
    <property type="entry name" value="B3"/>
    <property type="match status" value="1"/>
</dbReference>
<organism evidence="9 10">
    <name type="scientific">Solanum stoloniferum</name>
    <dbReference type="NCBI Taxonomy" id="62892"/>
    <lineage>
        <taxon>Eukaryota</taxon>
        <taxon>Viridiplantae</taxon>
        <taxon>Streptophyta</taxon>
        <taxon>Embryophyta</taxon>
        <taxon>Tracheophyta</taxon>
        <taxon>Spermatophyta</taxon>
        <taxon>Magnoliopsida</taxon>
        <taxon>eudicotyledons</taxon>
        <taxon>Gunneridae</taxon>
        <taxon>Pentapetalae</taxon>
        <taxon>asterids</taxon>
        <taxon>lamiids</taxon>
        <taxon>Solanales</taxon>
        <taxon>Solanaceae</taxon>
        <taxon>Solanoideae</taxon>
        <taxon>Solaneae</taxon>
        <taxon>Solanum</taxon>
    </lineage>
</organism>
<dbReference type="InterPro" id="IPR044835">
    <property type="entry name" value="ARF_plant"/>
</dbReference>
<reference evidence="9 10" key="1">
    <citation type="submission" date="2024-05" db="EMBL/GenBank/DDBJ databases">
        <title>De novo assembly of an allotetraploid wild potato.</title>
        <authorList>
            <person name="Hosaka A.J."/>
        </authorList>
    </citation>
    <scope>NUCLEOTIDE SEQUENCE [LARGE SCALE GENOMIC DNA]</scope>
    <source>
        <tissue evidence="9">Young leaves</tissue>
    </source>
</reference>
<evidence type="ECO:0000256" key="1">
    <source>
        <dbReference type="ARBA" id="ARBA00004123"/>
    </source>
</evidence>
<gene>
    <name evidence="9" type="ORF">AABB24_030463</name>
</gene>
<evidence type="ECO:0000256" key="5">
    <source>
        <dbReference type="ARBA" id="ARBA00023163"/>
    </source>
</evidence>
<evidence type="ECO:0000256" key="7">
    <source>
        <dbReference type="ARBA" id="ARBA00023294"/>
    </source>
</evidence>
<dbReference type="Gene3D" id="2.40.330.10">
    <property type="entry name" value="DNA-binding pseudobarrel domain"/>
    <property type="match status" value="1"/>
</dbReference>
<accession>A0ABD2S278</accession>
<evidence type="ECO:0000259" key="8">
    <source>
        <dbReference type="PROSITE" id="PS50863"/>
    </source>
</evidence>
<keyword evidence="6" id="KW-0539">Nucleus</keyword>
<evidence type="ECO:0000256" key="2">
    <source>
        <dbReference type="ARBA" id="ARBA00007853"/>
    </source>
</evidence>
<proteinExistence type="inferred from homology"/>
<keyword evidence="3" id="KW-0805">Transcription regulation</keyword>
<comment type="subcellular location">
    <subcellularLocation>
        <location evidence="1">Nucleus</location>
    </subcellularLocation>
</comment>
<dbReference type="PANTHER" id="PTHR31384:SF75">
    <property type="entry name" value="AUXIN RESPONSE FACTOR"/>
    <property type="match status" value="1"/>
</dbReference>
<evidence type="ECO:0000256" key="3">
    <source>
        <dbReference type="ARBA" id="ARBA00023015"/>
    </source>
</evidence>
<dbReference type="GO" id="GO:0009734">
    <property type="term" value="P:auxin-activated signaling pathway"/>
    <property type="evidence" value="ECO:0007669"/>
    <property type="project" value="UniProtKB-KW"/>
</dbReference>
<dbReference type="Proteomes" id="UP001627284">
    <property type="component" value="Unassembled WGS sequence"/>
</dbReference>
<feature type="domain" description="TF-B3" evidence="8">
    <location>
        <begin position="129"/>
        <end position="231"/>
    </location>
</feature>
<comment type="caution">
    <text evidence="9">The sequence shown here is derived from an EMBL/GenBank/DDBJ whole genome shotgun (WGS) entry which is preliminary data.</text>
</comment>
<dbReference type="SUPFAM" id="SSF101936">
    <property type="entry name" value="DNA-binding pseudobarrel domain"/>
    <property type="match status" value="1"/>
</dbReference>
<dbReference type="GO" id="GO:0005634">
    <property type="term" value="C:nucleus"/>
    <property type="evidence" value="ECO:0007669"/>
    <property type="project" value="UniProtKB-SubCell"/>
</dbReference>
<dbReference type="PANTHER" id="PTHR31384">
    <property type="entry name" value="AUXIN RESPONSE FACTOR 4-RELATED"/>
    <property type="match status" value="1"/>
</dbReference>
<evidence type="ECO:0000256" key="6">
    <source>
        <dbReference type="ARBA" id="ARBA00023242"/>
    </source>
</evidence>
<dbReference type="AlphaFoldDB" id="A0ABD2S278"/>
<evidence type="ECO:0000313" key="10">
    <source>
        <dbReference type="Proteomes" id="UP001627284"/>
    </source>
</evidence>
<dbReference type="PROSITE" id="PS50863">
    <property type="entry name" value="B3"/>
    <property type="match status" value="1"/>
</dbReference>
<dbReference type="FunFam" id="2.40.330.10:FF:000001">
    <property type="entry name" value="Auxin response factor"/>
    <property type="match status" value="1"/>
</dbReference>
<keyword evidence="7" id="KW-0927">Auxin signaling pathway</keyword>
<sequence length="650" mass="74638">MVDQLWFSQQKYLNHMSFEGDDALCREIWKACSGSLLDVSKAGERVYYFPRLHAEQLEQSSNQELIERLQLSNLPPKILCRVIHIRLLVEHETEEVYAETILLPNQDQNEPTAPDFSPLDTPRPQFQSFCKCLTQSDIKSNWGLSVPLKDAVKCFPPLDMRQEKPCQELIAEDLQGNEWRFKHAHQGQPRRHSLTNGWSTFVTSKKLLAGDLVVFLRDETGKLHVGIRRLSHQRCSIEASTRSRQSVEGALAVASHALATRSLFFVYHKPCYNKSRQFIMSLSKYFEGGNHGRGVGMISRMQHEGEDSSHVRRPNDLDQIFLSQVQQTTNLMLEEDQYMQDSEAVLDCAQSTMIDLEIRQQTIGSLNNVHCFAPVEDNGLQLHAAVARENNEGSIPNDTVSIQARDEDLYELFKDFDFPDSINTSLDTIALDLGSDWFRSILQEQEETITPSQQNASEDHFRRTSSVLEYLTSFQVMSISSNPSQIPYEGLGRGDEQVPWQGYQVARRSLPILRRVVSRYPDLLVNFRVAGSTLQSTYLEILAELVYFLDNRTIVNLSKDQFNVARQHIWDLKLSGIEIGWLENRLLHIDEVFSMESLLQRRQALTHRMEETVKQFNGELECIDKEIHEQYLKVGPNPPMRLHCVLEGLL</sequence>
<evidence type="ECO:0000313" key="9">
    <source>
        <dbReference type="EMBL" id="KAL3338328.1"/>
    </source>
</evidence>
<name>A0ABD2S278_9SOLN</name>
<dbReference type="CDD" id="cd10017">
    <property type="entry name" value="B3_DNA"/>
    <property type="match status" value="1"/>
</dbReference>
<evidence type="ECO:0000256" key="4">
    <source>
        <dbReference type="ARBA" id="ARBA00023125"/>
    </source>
</evidence>
<dbReference type="Pfam" id="PF02362">
    <property type="entry name" value="B3"/>
    <property type="match status" value="1"/>
</dbReference>
<dbReference type="InterPro" id="IPR003340">
    <property type="entry name" value="B3_DNA-bd"/>
</dbReference>
<comment type="similarity">
    <text evidence="2">Belongs to the ARF family.</text>
</comment>
<dbReference type="InterPro" id="IPR015300">
    <property type="entry name" value="DNA-bd_pseudobarrel_sf"/>
</dbReference>
<dbReference type="GO" id="GO:0003677">
    <property type="term" value="F:DNA binding"/>
    <property type="evidence" value="ECO:0007669"/>
    <property type="project" value="UniProtKB-KW"/>
</dbReference>
<keyword evidence="4" id="KW-0238">DNA-binding</keyword>